<evidence type="ECO:0000313" key="22">
    <source>
        <dbReference type="EMBL" id="HDK37392.1"/>
    </source>
</evidence>
<feature type="binding site" evidence="17">
    <location>
        <position position="270"/>
    </location>
    <ligand>
        <name>(6S)-NADPHX</name>
        <dbReference type="ChEBI" id="CHEBI:64076"/>
    </ligand>
</feature>
<sequence length="508" mass="53624">MSHDRPMPRKPGLPAALYRAAQVREMDRLSIEAYGIPGDELMQRAGQAAFDLLLRRWPDARRILVFTGTGNNGGDGFVVARLALQAGLKPRVLQLGDRQRIAGDAQNNALRYAALSGEWRAYVDALPQDVDLIVDAVFGTGLERDVEGKWAQALAQVNASAAPVLALDIPSGLHADTGRALGTAVQADATISFIGLKQGMFTADGPACCGAIHFDALDVPARVYASQILSAKRLDWSRQKQLLQPRSRTAHKGRYGHVLVVGGTHGYGGAGRLCAEAALRTGAGLVSLATRAEHVSAVLAARPEIMVHQVEEPAQLDHLLEKATVVAVGPGLGTADWGSALWKKLMDVELPLVVDADALNQLARLPQGRDDWVLTPHPGEAARLLACDVDAIHADRFAAVEKLQRRYGGVAVLKGAGTLVHDGSERPPAVCSDGNPGMASGGMGDVLTGVIAGFIAQGWGLAQAAELGVCLHAAAADKAARAGERGLLASDLMSHIRRLANPNINPTY</sequence>
<dbReference type="GO" id="GO:0046496">
    <property type="term" value="P:nicotinamide nucleotide metabolic process"/>
    <property type="evidence" value="ECO:0007669"/>
    <property type="project" value="UniProtKB-UniRule"/>
</dbReference>
<dbReference type="Proteomes" id="UP000885822">
    <property type="component" value="Unassembled WGS sequence"/>
</dbReference>
<dbReference type="InterPro" id="IPR036652">
    <property type="entry name" value="YjeF_N_dom_sf"/>
</dbReference>
<dbReference type="InterPro" id="IPR030677">
    <property type="entry name" value="Nnr"/>
</dbReference>
<proteinExistence type="inferred from homology"/>
<comment type="function">
    <text evidence="17">Catalyzes the dehydration of the S-form of NAD(P)HX at the expense of ADP, which is converted to AMP. Together with NAD(P)HX epimerase, which catalyzes the epimerization of the S- and R-forms, the enzyme allows the repair of both epimers of NAD(P)HX, a damaged form of NAD(P)H that is a result of enzymatic or heat-dependent hydration.</text>
</comment>
<evidence type="ECO:0000256" key="12">
    <source>
        <dbReference type="ARBA" id="ARBA00023239"/>
    </source>
</evidence>
<dbReference type="AlphaFoldDB" id="A0A831JQ48"/>
<reference evidence="22" key="1">
    <citation type="journal article" date="2020" name="mSystems">
        <title>Genome- and Community-Level Interaction Insights into Carbon Utilization and Element Cycling Functions of Hydrothermarchaeota in Hydrothermal Sediment.</title>
        <authorList>
            <person name="Zhou Z."/>
            <person name="Liu Y."/>
            <person name="Xu W."/>
            <person name="Pan J."/>
            <person name="Luo Z.H."/>
            <person name="Li M."/>
        </authorList>
    </citation>
    <scope>NUCLEOTIDE SEQUENCE [LARGE SCALE GENOMIC DNA]</scope>
    <source>
        <strain evidence="22">HyVt-26</strain>
    </source>
</reference>
<dbReference type="EC" id="4.2.1.136" evidence="19"/>
<feature type="binding site" evidence="17">
    <location>
        <position position="444"/>
    </location>
    <ligand>
        <name>AMP</name>
        <dbReference type="ChEBI" id="CHEBI:456215"/>
    </ligand>
</feature>
<keyword evidence="7 17" id="KW-0067">ATP-binding</keyword>
<accession>A0A831JQ48</accession>
<dbReference type="PIRSF" id="PIRSF017184">
    <property type="entry name" value="Nnr"/>
    <property type="match status" value="1"/>
</dbReference>
<dbReference type="GO" id="GO:0005524">
    <property type="term" value="F:ATP binding"/>
    <property type="evidence" value="ECO:0007669"/>
    <property type="project" value="UniProtKB-UniRule"/>
</dbReference>
<comment type="catalytic activity">
    <reaction evidence="1 18 19">
        <text>(6R)-NADHX = (6S)-NADHX</text>
        <dbReference type="Rhea" id="RHEA:32215"/>
        <dbReference type="ChEBI" id="CHEBI:64074"/>
        <dbReference type="ChEBI" id="CHEBI:64075"/>
        <dbReference type="EC" id="5.1.99.6"/>
    </reaction>
</comment>
<feature type="domain" description="YjeF C-terminal" evidence="20">
    <location>
        <begin position="235"/>
        <end position="503"/>
    </location>
</feature>
<feature type="binding site" evidence="17">
    <location>
        <position position="331"/>
    </location>
    <ligand>
        <name>(6S)-NADPHX</name>
        <dbReference type="ChEBI" id="CHEBI:64076"/>
    </ligand>
</feature>
<keyword evidence="9 18" id="KW-0630">Potassium</keyword>
<comment type="cofactor">
    <cofactor evidence="17">
        <name>Mg(2+)</name>
        <dbReference type="ChEBI" id="CHEBI:18420"/>
    </cofactor>
</comment>
<comment type="catalytic activity">
    <reaction evidence="15 17 19">
        <text>(6S)-NADHX + ADP = AMP + phosphate + NADH + H(+)</text>
        <dbReference type="Rhea" id="RHEA:32223"/>
        <dbReference type="ChEBI" id="CHEBI:15378"/>
        <dbReference type="ChEBI" id="CHEBI:43474"/>
        <dbReference type="ChEBI" id="CHEBI:57945"/>
        <dbReference type="ChEBI" id="CHEBI:64074"/>
        <dbReference type="ChEBI" id="CHEBI:456215"/>
        <dbReference type="ChEBI" id="CHEBI:456216"/>
        <dbReference type="EC" id="4.2.1.136"/>
    </reaction>
</comment>
<comment type="similarity">
    <text evidence="3 19">In the N-terminal section; belongs to the NnrE/AIBP family.</text>
</comment>
<comment type="function">
    <text evidence="18">Catalyzes the epimerization of the S- and R-forms of NAD(P)HX, a damaged form of NAD(P)H that is a result of enzymatic or heat-dependent hydration. This is a prerequisite for the S-specific NAD(P)H-hydrate dehydratase to allow the repair of both epimers of NAD(P)HX.</text>
</comment>
<feature type="binding site" evidence="18">
    <location>
        <begin position="139"/>
        <end position="145"/>
    </location>
    <ligand>
        <name>(6S)-NADPHX</name>
        <dbReference type="ChEBI" id="CHEBI:64076"/>
    </ligand>
</feature>
<evidence type="ECO:0000256" key="19">
    <source>
        <dbReference type="PIRNR" id="PIRNR017184"/>
    </source>
</evidence>
<evidence type="ECO:0000256" key="14">
    <source>
        <dbReference type="ARBA" id="ARBA00025153"/>
    </source>
</evidence>
<evidence type="ECO:0000259" key="21">
    <source>
        <dbReference type="PROSITE" id="PS51385"/>
    </source>
</evidence>
<evidence type="ECO:0000259" key="20">
    <source>
        <dbReference type="PROSITE" id="PS51383"/>
    </source>
</evidence>
<dbReference type="Gene3D" id="3.40.50.10260">
    <property type="entry name" value="YjeF N-terminal domain"/>
    <property type="match status" value="1"/>
</dbReference>
<comment type="caution">
    <text evidence="18">Lacks conserved residue(s) required for the propagation of feature annotation.</text>
</comment>
<comment type="similarity">
    <text evidence="4 19">In the C-terminal section; belongs to the NnrD/CARKD family.</text>
</comment>
<dbReference type="Gene3D" id="3.40.1190.20">
    <property type="match status" value="1"/>
</dbReference>
<dbReference type="PANTHER" id="PTHR12592">
    <property type="entry name" value="ATP-DEPENDENT (S)-NAD(P)H-HYDRATE DEHYDRATASE FAMILY MEMBER"/>
    <property type="match status" value="1"/>
</dbReference>
<comment type="subunit">
    <text evidence="17">Homotetramer.</text>
</comment>
<evidence type="ECO:0000256" key="5">
    <source>
        <dbReference type="ARBA" id="ARBA00022723"/>
    </source>
</evidence>
<keyword evidence="8 17" id="KW-0521">NADP</keyword>
<evidence type="ECO:0000256" key="2">
    <source>
        <dbReference type="ARBA" id="ARBA00000909"/>
    </source>
</evidence>
<protein>
    <recommendedName>
        <fullName evidence="19">Bifunctional NAD(P)H-hydrate repair enzyme</fullName>
    </recommendedName>
    <alternativeName>
        <fullName evidence="19">Nicotinamide nucleotide repair protein</fullName>
    </alternativeName>
    <domain>
        <recommendedName>
            <fullName evidence="19">ADP-dependent (S)-NAD(P)H-hydrate dehydratase</fullName>
            <ecNumber evidence="19">4.2.1.136</ecNumber>
        </recommendedName>
        <alternativeName>
            <fullName evidence="19">ADP-dependent NAD(P)HX dehydratase</fullName>
        </alternativeName>
    </domain>
    <domain>
        <recommendedName>
            <fullName evidence="19">NAD(P)H-hydrate epimerase</fullName>
            <ecNumber evidence="19">5.1.99.6</ecNumber>
        </recommendedName>
    </domain>
</protein>
<feature type="binding site" evidence="18">
    <location>
        <position position="168"/>
    </location>
    <ligand>
        <name>(6S)-NADPHX</name>
        <dbReference type="ChEBI" id="CHEBI:64076"/>
    </ligand>
</feature>
<feature type="binding site" evidence="18">
    <location>
        <position position="72"/>
    </location>
    <ligand>
        <name>K(+)</name>
        <dbReference type="ChEBI" id="CHEBI:29103"/>
    </ligand>
</feature>
<dbReference type="SUPFAM" id="SSF53613">
    <property type="entry name" value="Ribokinase-like"/>
    <property type="match status" value="1"/>
</dbReference>
<dbReference type="GO" id="GO:0052855">
    <property type="term" value="F:ADP-dependent NAD(P)H-hydrate dehydratase activity"/>
    <property type="evidence" value="ECO:0007669"/>
    <property type="project" value="UniProtKB-UniRule"/>
</dbReference>
<keyword evidence="12 17" id="KW-0456">Lyase</keyword>
<dbReference type="Pfam" id="PF01256">
    <property type="entry name" value="Carb_kinase"/>
    <property type="match status" value="1"/>
</dbReference>
<keyword evidence="11 18" id="KW-0413">Isomerase</keyword>
<comment type="catalytic activity">
    <reaction evidence="16 17 19">
        <text>(6S)-NADPHX + ADP = AMP + phosphate + NADPH + H(+)</text>
        <dbReference type="Rhea" id="RHEA:32235"/>
        <dbReference type="ChEBI" id="CHEBI:15378"/>
        <dbReference type="ChEBI" id="CHEBI:43474"/>
        <dbReference type="ChEBI" id="CHEBI:57783"/>
        <dbReference type="ChEBI" id="CHEBI:64076"/>
        <dbReference type="ChEBI" id="CHEBI:456215"/>
        <dbReference type="ChEBI" id="CHEBI:456216"/>
        <dbReference type="EC" id="4.2.1.136"/>
    </reaction>
</comment>
<evidence type="ECO:0000256" key="9">
    <source>
        <dbReference type="ARBA" id="ARBA00022958"/>
    </source>
</evidence>
<dbReference type="PROSITE" id="PS51383">
    <property type="entry name" value="YJEF_C_3"/>
    <property type="match status" value="1"/>
</dbReference>
<comment type="function">
    <text evidence="14 19">Bifunctional enzyme that catalyzes the epimerization of the S- and R-forms of NAD(P)HX and the dehydration of the S-form of NAD(P)HX at the expense of ADP, which is converted to AMP. This allows the repair of both epimers of NAD(P)HX, a damaged form of NAD(P)H that is a result of enzymatic or heat-dependent hydration.</text>
</comment>
<dbReference type="GO" id="GO:0110051">
    <property type="term" value="P:metabolite repair"/>
    <property type="evidence" value="ECO:0007669"/>
    <property type="project" value="TreeGrafter"/>
</dbReference>
<dbReference type="EC" id="5.1.99.6" evidence="19"/>
<comment type="cofactor">
    <cofactor evidence="18 19">
        <name>K(+)</name>
        <dbReference type="ChEBI" id="CHEBI:29103"/>
    </cofactor>
    <text evidence="18 19">Binds 1 potassium ion per subunit.</text>
</comment>
<evidence type="ECO:0000256" key="3">
    <source>
        <dbReference type="ARBA" id="ARBA00006001"/>
    </source>
</evidence>
<evidence type="ECO:0000256" key="17">
    <source>
        <dbReference type="HAMAP-Rule" id="MF_01965"/>
    </source>
</evidence>
<dbReference type="PROSITE" id="PS01050">
    <property type="entry name" value="YJEF_C_2"/>
    <property type="match status" value="1"/>
</dbReference>
<feature type="binding site" evidence="17">
    <location>
        <position position="445"/>
    </location>
    <ligand>
        <name>(6S)-NADPHX</name>
        <dbReference type="ChEBI" id="CHEBI:64076"/>
    </ligand>
</feature>
<evidence type="ECO:0000256" key="18">
    <source>
        <dbReference type="HAMAP-Rule" id="MF_01966"/>
    </source>
</evidence>
<comment type="catalytic activity">
    <reaction evidence="2 18 19">
        <text>(6R)-NADPHX = (6S)-NADPHX</text>
        <dbReference type="Rhea" id="RHEA:32227"/>
        <dbReference type="ChEBI" id="CHEBI:64076"/>
        <dbReference type="ChEBI" id="CHEBI:64077"/>
        <dbReference type="EC" id="5.1.99.6"/>
    </reaction>
</comment>
<comment type="caution">
    <text evidence="22">The sequence shown here is derived from an EMBL/GenBank/DDBJ whole genome shotgun (WGS) entry which is preliminary data.</text>
</comment>
<keyword evidence="5 18" id="KW-0479">Metal-binding</keyword>
<evidence type="ECO:0000256" key="15">
    <source>
        <dbReference type="ARBA" id="ARBA00048238"/>
    </source>
</evidence>
<dbReference type="EMBL" id="DRCV01000001">
    <property type="protein sequence ID" value="HDK37392.1"/>
    <property type="molecule type" value="Genomic_DNA"/>
</dbReference>
<name>A0A831JQ48_9GAMM</name>
<dbReference type="GO" id="GO:0052856">
    <property type="term" value="F:NAD(P)HX epimerase activity"/>
    <property type="evidence" value="ECO:0007669"/>
    <property type="project" value="UniProtKB-UniRule"/>
</dbReference>
<dbReference type="FunFam" id="3.40.1190.20:FF:000017">
    <property type="entry name" value="Multifunctional fusion protein"/>
    <property type="match status" value="1"/>
</dbReference>
<dbReference type="NCBIfam" id="TIGR00196">
    <property type="entry name" value="yjeF_cterm"/>
    <property type="match status" value="1"/>
</dbReference>
<dbReference type="CDD" id="cd01171">
    <property type="entry name" value="YXKO-related"/>
    <property type="match status" value="1"/>
</dbReference>
<keyword evidence="13" id="KW-0511">Multifunctional enzyme</keyword>
<dbReference type="HAMAP" id="MF_01966">
    <property type="entry name" value="NADHX_epimerase"/>
    <property type="match status" value="1"/>
</dbReference>
<comment type="similarity">
    <text evidence="18">Belongs to the NnrE/AIBP family.</text>
</comment>
<feature type="binding site" evidence="18">
    <location>
        <begin position="71"/>
        <end position="75"/>
    </location>
    <ligand>
        <name>(6S)-NADPHX</name>
        <dbReference type="ChEBI" id="CHEBI:64076"/>
    </ligand>
</feature>
<feature type="binding site" evidence="18">
    <location>
        <position position="171"/>
    </location>
    <ligand>
        <name>K(+)</name>
        <dbReference type="ChEBI" id="CHEBI:29103"/>
    </ligand>
</feature>
<evidence type="ECO:0000256" key="4">
    <source>
        <dbReference type="ARBA" id="ARBA00009524"/>
    </source>
</evidence>
<feature type="binding site" evidence="17">
    <location>
        <position position="377"/>
    </location>
    <ligand>
        <name>(6S)-NADPHX</name>
        <dbReference type="ChEBI" id="CHEBI:64076"/>
    </ligand>
</feature>
<dbReference type="InterPro" id="IPR000631">
    <property type="entry name" value="CARKD"/>
</dbReference>
<dbReference type="InterPro" id="IPR004443">
    <property type="entry name" value="YjeF_N_dom"/>
</dbReference>
<evidence type="ECO:0000256" key="16">
    <source>
        <dbReference type="ARBA" id="ARBA00049209"/>
    </source>
</evidence>
<feature type="domain" description="YjeF N-terminal" evidence="21">
    <location>
        <begin position="23"/>
        <end position="225"/>
    </location>
</feature>
<evidence type="ECO:0000256" key="6">
    <source>
        <dbReference type="ARBA" id="ARBA00022741"/>
    </source>
</evidence>
<evidence type="ECO:0000256" key="1">
    <source>
        <dbReference type="ARBA" id="ARBA00000013"/>
    </source>
</evidence>
<dbReference type="PANTHER" id="PTHR12592:SF0">
    <property type="entry name" value="ATP-DEPENDENT (S)-NAD(P)H-HYDRATE DEHYDRATASE"/>
    <property type="match status" value="1"/>
</dbReference>
<dbReference type="InterPro" id="IPR029056">
    <property type="entry name" value="Ribokinase-like"/>
</dbReference>
<dbReference type="InterPro" id="IPR017953">
    <property type="entry name" value="Carbohydrate_kinase_pred_CS"/>
</dbReference>
<gene>
    <name evidence="18" type="primary">nnrE</name>
    <name evidence="17" type="synonym">nnrD</name>
    <name evidence="22" type="ORF">ENG92_00025</name>
</gene>
<keyword evidence="6 17" id="KW-0547">Nucleotide-binding</keyword>
<feature type="binding site" evidence="18">
    <location>
        <position position="135"/>
    </location>
    <ligand>
        <name>K(+)</name>
        <dbReference type="ChEBI" id="CHEBI:29103"/>
    </ligand>
</feature>
<evidence type="ECO:0000256" key="13">
    <source>
        <dbReference type="ARBA" id="ARBA00023268"/>
    </source>
</evidence>
<dbReference type="GO" id="GO:0046872">
    <property type="term" value="F:metal ion binding"/>
    <property type="evidence" value="ECO:0007669"/>
    <property type="project" value="UniProtKB-UniRule"/>
</dbReference>
<dbReference type="Pfam" id="PF03853">
    <property type="entry name" value="YjeF_N"/>
    <property type="match status" value="1"/>
</dbReference>
<comment type="similarity">
    <text evidence="17">Belongs to the NnrD/CARKD family.</text>
</comment>
<evidence type="ECO:0000256" key="11">
    <source>
        <dbReference type="ARBA" id="ARBA00023235"/>
    </source>
</evidence>
<keyword evidence="10 17" id="KW-0520">NAD</keyword>
<dbReference type="HAMAP" id="MF_01965">
    <property type="entry name" value="NADHX_dehydratase"/>
    <property type="match status" value="1"/>
</dbReference>
<feature type="binding site" evidence="17">
    <location>
        <begin position="414"/>
        <end position="418"/>
    </location>
    <ligand>
        <name>AMP</name>
        <dbReference type="ChEBI" id="CHEBI:456215"/>
    </ligand>
</feature>
<dbReference type="PROSITE" id="PS51385">
    <property type="entry name" value="YJEF_N"/>
    <property type="match status" value="1"/>
</dbReference>
<dbReference type="SUPFAM" id="SSF64153">
    <property type="entry name" value="YjeF N-terminal domain-like"/>
    <property type="match status" value="1"/>
</dbReference>
<evidence type="ECO:0000256" key="10">
    <source>
        <dbReference type="ARBA" id="ARBA00023027"/>
    </source>
</evidence>
<evidence type="ECO:0000256" key="8">
    <source>
        <dbReference type="ARBA" id="ARBA00022857"/>
    </source>
</evidence>
<evidence type="ECO:0000256" key="7">
    <source>
        <dbReference type="ARBA" id="ARBA00022840"/>
    </source>
</evidence>
<dbReference type="NCBIfam" id="TIGR00197">
    <property type="entry name" value="yjeF_nterm"/>
    <property type="match status" value="1"/>
</dbReference>
<organism evidence="22">
    <name type="scientific">Thiolapillus brandeum</name>
    <dbReference type="NCBI Taxonomy" id="1076588"/>
    <lineage>
        <taxon>Bacteria</taxon>
        <taxon>Pseudomonadati</taxon>
        <taxon>Pseudomonadota</taxon>
        <taxon>Gammaproteobacteria</taxon>
        <taxon>Chromatiales</taxon>
        <taxon>Sedimenticolaceae</taxon>
        <taxon>Thiolapillus</taxon>
    </lineage>
</organism>